<comment type="caution">
    <text evidence="2">The sequence shown here is derived from an EMBL/GenBank/DDBJ whole genome shotgun (WGS) entry which is preliminary data.</text>
</comment>
<evidence type="ECO:0000313" key="3">
    <source>
        <dbReference type="Proteomes" id="UP000439780"/>
    </source>
</evidence>
<dbReference type="InterPro" id="IPR013879">
    <property type="entry name" value="DUF1761"/>
</dbReference>
<keyword evidence="1" id="KW-0472">Membrane</keyword>
<feature type="transmembrane region" description="Helical" evidence="1">
    <location>
        <begin position="6"/>
        <end position="28"/>
    </location>
</feature>
<protein>
    <submittedName>
        <fullName evidence="2">DUF1761 family protein</fullName>
    </submittedName>
</protein>
<dbReference type="Proteomes" id="UP000439780">
    <property type="component" value="Unassembled WGS sequence"/>
</dbReference>
<name>A0A845ADY0_9SPHN</name>
<keyword evidence="1" id="KW-0812">Transmembrane</keyword>
<feature type="transmembrane region" description="Helical" evidence="1">
    <location>
        <begin position="49"/>
        <end position="67"/>
    </location>
</feature>
<dbReference type="Pfam" id="PF08570">
    <property type="entry name" value="DUF1761"/>
    <property type="match status" value="1"/>
</dbReference>
<dbReference type="AlphaFoldDB" id="A0A845ADY0"/>
<dbReference type="OrthoDB" id="7432713at2"/>
<gene>
    <name evidence="2" type="ORF">GRI58_02525</name>
</gene>
<proteinExistence type="predicted"/>
<accession>A0A845ADY0</accession>
<reference evidence="2 3" key="1">
    <citation type="submission" date="2019-12" db="EMBL/GenBank/DDBJ databases">
        <title>Genomic-based taxomic classification of the family Erythrobacteraceae.</title>
        <authorList>
            <person name="Xu L."/>
        </authorList>
    </citation>
    <scope>NUCLEOTIDE SEQUENCE [LARGE SCALE GENOMIC DNA]</scope>
    <source>
        <strain evidence="2 3">KEMB 9005-328</strain>
    </source>
</reference>
<keyword evidence="1" id="KW-1133">Transmembrane helix</keyword>
<evidence type="ECO:0000256" key="1">
    <source>
        <dbReference type="SAM" id="Phobius"/>
    </source>
</evidence>
<evidence type="ECO:0000313" key="2">
    <source>
        <dbReference type="EMBL" id="MXP27697.1"/>
    </source>
</evidence>
<keyword evidence="3" id="KW-1185">Reference proteome</keyword>
<organism evidence="2 3">
    <name type="scientific">Qipengyuania algicida</name>
    <dbReference type="NCBI Taxonomy" id="1836209"/>
    <lineage>
        <taxon>Bacteria</taxon>
        <taxon>Pseudomonadati</taxon>
        <taxon>Pseudomonadota</taxon>
        <taxon>Alphaproteobacteria</taxon>
        <taxon>Sphingomonadales</taxon>
        <taxon>Erythrobacteraceae</taxon>
        <taxon>Qipengyuania</taxon>
    </lineage>
</organism>
<feature type="transmembrane region" description="Helical" evidence="1">
    <location>
        <begin position="109"/>
        <end position="131"/>
    </location>
</feature>
<sequence length="132" mass="14292">MGPVNWLAVVLGAAAFFVVGMVWYGALFGKVWQKQVWPEGTPQMSGSPIVLFGLCFLAELVVSTMFGHMLARLQPPTHVIWMMAFGIGATIMTPAIAINYLFQRRSLTLFAIDAGHFIVGTLAMGAVFVALS</sequence>
<dbReference type="EMBL" id="WTYA01000002">
    <property type="protein sequence ID" value="MXP27697.1"/>
    <property type="molecule type" value="Genomic_DNA"/>
</dbReference>
<feature type="transmembrane region" description="Helical" evidence="1">
    <location>
        <begin position="79"/>
        <end position="102"/>
    </location>
</feature>